<dbReference type="InterPro" id="IPR051262">
    <property type="entry name" value="SMP-30/CGR1_Lactonase"/>
</dbReference>
<feature type="domain" description="SMP-30/Gluconolactonase/LRE-like region" evidence="1">
    <location>
        <begin position="72"/>
        <end position="253"/>
    </location>
</feature>
<proteinExistence type="predicted"/>
<dbReference type="RefSeq" id="WP_156741610.1">
    <property type="nucleotide sequence ID" value="NZ_CACRYJ010000042.1"/>
</dbReference>
<dbReference type="InterPro" id="IPR011042">
    <property type="entry name" value="6-blade_b-propeller_TolB-like"/>
</dbReference>
<dbReference type="Pfam" id="PF08450">
    <property type="entry name" value="SGL"/>
    <property type="match status" value="1"/>
</dbReference>
<evidence type="ECO:0000313" key="3">
    <source>
        <dbReference type="Proteomes" id="UP000419743"/>
    </source>
</evidence>
<dbReference type="PANTHER" id="PTHR47572:SF5">
    <property type="entry name" value="BLR2277 PROTEIN"/>
    <property type="match status" value="1"/>
</dbReference>
<dbReference type="EC" id="3.1.1.17" evidence="2"/>
<sequence>MATVRVFHDGTLTDPQLDHPEGIAVHPDGSIWCGGEAGQLYRIDPDGDSLEVVANTGGFILGVSFAPGGDVLYACDLKARAVHRLDVASRAVEVFSRGGDRPFVTPNAIAVAVDGTIYVSDSGTQGAPGPGVYRFAPDGTGGLWYDGELDFANGLALTPSGRDLYVAETFASAITRIPIGTDGAPGSPELLAYLPGALPDGVTVGPDGGLYVGCYEPSQVLRVDTADGTVTTVAADPTAHLLCHPTNLVFRGSTLFTSNLGRWHITLIDGALAGRGTAVRRDPR</sequence>
<accession>A0A7M4DL73</accession>
<evidence type="ECO:0000313" key="2">
    <source>
        <dbReference type="EMBL" id="VZO37969.1"/>
    </source>
</evidence>
<dbReference type="Gene3D" id="2.120.10.30">
    <property type="entry name" value="TolB, C-terminal domain"/>
    <property type="match status" value="1"/>
</dbReference>
<evidence type="ECO:0000259" key="1">
    <source>
        <dbReference type="Pfam" id="PF08450"/>
    </source>
</evidence>
<protein>
    <submittedName>
        <fullName evidence="2">Gluconolactonase</fullName>
        <ecNumber evidence="2">3.1.1.17</ecNumber>
    </submittedName>
</protein>
<dbReference type="PANTHER" id="PTHR47572">
    <property type="entry name" value="LIPOPROTEIN-RELATED"/>
    <property type="match status" value="1"/>
</dbReference>
<dbReference type="Pfam" id="PF20067">
    <property type="entry name" value="SSL_N"/>
    <property type="match status" value="1"/>
</dbReference>
<dbReference type="AlphaFoldDB" id="A0A7M4DL73"/>
<keyword evidence="3" id="KW-1185">Reference proteome</keyword>
<dbReference type="EMBL" id="CACRYJ010000042">
    <property type="protein sequence ID" value="VZO37969.1"/>
    <property type="molecule type" value="Genomic_DNA"/>
</dbReference>
<keyword evidence="2" id="KW-0378">Hydrolase</keyword>
<dbReference type="Proteomes" id="UP000419743">
    <property type="component" value="Unassembled WGS sequence"/>
</dbReference>
<organism evidence="2 3">
    <name type="scientific">Occultella aeris</name>
    <dbReference type="NCBI Taxonomy" id="2761496"/>
    <lineage>
        <taxon>Bacteria</taxon>
        <taxon>Bacillati</taxon>
        <taxon>Actinomycetota</taxon>
        <taxon>Actinomycetes</taxon>
        <taxon>Micrococcales</taxon>
        <taxon>Ruaniaceae</taxon>
        <taxon>Occultella</taxon>
    </lineage>
</organism>
<dbReference type="GO" id="GO:0004341">
    <property type="term" value="F:gluconolactonase activity"/>
    <property type="evidence" value="ECO:0007669"/>
    <property type="project" value="UniProtKB-EC"/>
</dbReference>
<gene>
    <name evidence="2" type="primary">gnl_1</name>
    <name evidence="2" type="ORF">HALOF300_02889</name>
</gene>
<name>A0A7M4DL73_9MICO</name>
<dbReference type="InterPro" id="IPR013658">
    <property type="entry name" value="SGL"/>
</dbReference>
<dbReference type="SUPFAM" id="SSF63829">
    <property type="entry name" value="Calcium-dependent phosphotriesterase"/>
    <property type="match status" value="1"/>
</dbReference>
<reference evidence="2 3" key="1">
    <citation type="submission" date="2019-11" db="EMBL/GenBank/DDBJ databases">
        <authorList>
            <person name="Criscuolo A."/>
        </authorList>
    </citation>
    <scope>NUCLEOTIDE SEQUENCE [LARGE SCALE GENOMIC DNA]</scope>
    <source>
        <strain evidence="2">CIP111667</strain>
    </source>
</reference>
<comment type="caution">
    <text evidence="2">The sequence shown here is derived from an EMBL/GenBank/DDBJ whole genome shotgun (WGS) entry which is preliminary data.</text>
</comment>